<dbReference type="SUPFAM" id="SSF143081">
    <property type="entry name" value="BB1717-like"/>
    <property type="match status" value="1"/>
</dbReference>
<feature type="compositionally biased region" description="Basic residues" evidence="8">
    <location>
        <begin position="439"/>
        <end position="451"/>
    </location>
</feature>
<reference evidence="9 10" key="1">
    <citation type="submission" date="2013-07" db="EMBL/GenBank/DDBJ databases">
        <title>The Genome Sequence of Cryptococcus heveanensis BCC8398.</title>
        <authorList>
            <consortium name="The Broad Institute Genome Sequencing Platform"/>
            <person name="Cuomo C."/>
            <person name="Litvintseva A."/>
            <person name="Chen Y."/>
            <person name="Heitman J."/>
            <person name="Sun S."/>
            <person name="Springer D."/>
            <person name="Dromer F."/>
            <person name="Young S.K."/>
            <person name="Zeng Q."/>
            <person name="Gargeya S."/>
            <person name="Fitzgerald M."/>
            <person name="Abouelleil A."/>
            <person name="Alvarado L."/>
            <person name="Berlin A.M."/>
            <person name="Chapman S.B."/>
            <person name="Dewar J."/>
            <person name="Goldberg J."/>
            <person name="Griggs A."/>
            <person name="Gujja S."/>
            <person name="Hansen M."/>
            <person name="Howarth C."/>
            <person name="Imamovic A."/>
            <person name="Larimer J."/>
            <person name="McCowan C."/>
            <person name="Murphy C."/>
            <person name="Pearson M."/>
            <person name="Priest M."/>
            <person name="Roberts A."/>
            <person name="Saif S."/>
            <person name="Shea T."/>
            <person name="Sykes S."/>
            <person name="Wortman J."/>
            <person name="Nusbaum C."/>
            <person name="Birren B."/>
        </authorList>
    </citation>
    <scope>NUCLEOTIDE SEQUENCE [LARGE SCALE GENOMIC DNA]</scope>
    <source>
        <strain evidence="9 10">BCC8398</strain>
    </source>
</reference>
<organism evidence="9 10">
    <name type="scientific">Kwoniella heveanensis BCC8398</name>
    <dbReference type="NCBI Taxonomy" id="1296120"/>
    <lineage>
        <taxon>Eukaryota</taxon>
        <taxon>Fungi</taxon>
        <taxon>Dikarya</taxon>
        <taxon>Basidiomycota</taxon>
        <taxon>Agaricomycotina</taxon>
        <taxon>Tremellomycetes</taxon>
        <taxon>Tremellales</taxon>
        <taxon>Cryptococcaceae</taxon>
        <taxon>Kwoniella</taxon>
    </lineage>
</organism>
<keyword evidence="3" id="KW-0227">DNA damage</keyword>
<evidence type="ECO:0000256" key="4">
    <source>
        <dbReference type="ARBA" id="ARBA00022801"/>
    </source>
</evidence>
<dbReference type="InterPro" id="IPR036590">
    <property type="entry name" value="SRAP-like"/>
</dbReference>
<evidence type="ECO:0000256" key="3">
    <source>
        <dbReference type="ARBA" id="ARBA00022763"/>
    </source>
</evidence>
<protein>
    <recommendedName>
        <fullName evidence="11">DUF159-domain-containing protein</fullName>
    </recommendedName>
</protein>
<dbReference type="GO" id="GO:0106300">
    <property type="term" value="P:protein-DNA covalent cross-linking repair"/>
    <property type="evidence" value="ECO:0007669"/>
    <property type="project" value="InterPro"/>
</dbReference>
<feature type="region of interest" description="Disordered" evidence="8">
    <location>
        <begin position="284"/>
        <end position="492"/>
    </location>
</feature>
<dbReference type="GO" id="GO:0008233">
    <property type="term" value="F:peptidase activity"/>
    <property type="evidence" value="ECO:0007669"/>
    <property type="project" value="UniProtKB-KW"/>
</dbReference>
<dbReference type="PANTHER" id="PTHR13604:SF0">
    <property type="entry name" value="ABASIC SITE PROCESSING PROTEIN HMCES"/>
    <property type="match status" value="1"/>
</dbReference>
<dbReference type="Proteomes" id="UP000092666">
    <property type="component" value="Unassembled WGS sequence"/>
</dbReference>
<gene>
    <name evidence="9" type="ORF">I316_03097</name>
</gene>
<comment type="similarity">
    <text evidence="1">Belongs to the SOS response-associated peptidase family.</text>
</comment>
<evidence type="ECO:0000313" key="10">
    <source>
        <dbReference type="Proteomes" id="UP000092666"/>
    </source>
</evidence>
<dbReference type="Gene3D" id="3.90.1680.10">
    <property type="entry name" value="SOS response associated peptidase-like"/>
    <property type="match status" value="1"/>
</dbReference>
<evidence type="ECO:0008006" key="11">
    <source>
        <dbReference type="Google" id="ProtNLM"/>
    </source>
</evidence>
<proteinExistence type="inferred from homology"/>
<evidence type="ECO:0000313" key="9">
    <source>
        <dbReference type="EMBL" id="OCF35057.1"/>
    </source>
</evidence>
<feature type="compositionally biased region" description="Basic and acidic residues" evidence="8">
    <location>
        <begin position="296"/>
        <end position="365"/>
    </location>
</feature>
<sequence length="492" mass="54946">MCGRYALALSNEELYDSLEARLPRLFQNGRPRWERSQDHHGSYNVAPRQRAPVIRRDPENNENAIVETMQWGLIPHWTKHPPSGGLNTINARSEGLLDSSSGGMWHALKGYKRCVVPAQGYYEWLKKPSTKIPHFTRLPLEKGDTVDHPPILFFAGLYDIVKYVSPVASSFVPSTDPEDKREPYPTGNPLPLATFTILTTEPTKDLRWLHDRMPCILTDWDQVARWLDLGEVKGWEEGKAGTGVLLKGTAGLDCYAVPNEVGKIGNNSPTFIQPVSERSDGIKSFFQKQTSSPTKPKKEVKQEEKTTTEKQKVKTEKAEEENDHSGPVKVKDDGKPITPEKKSIKEEAEGIETRLKGNDKEKDIGDDSNAPNTRNEQGDPNDKKAVKHDAEAQDLSSGEVEVIDPPRGKRKRNDNGKGDDDDHGGQDDEREDDEEKKTVSKKGGHQTKVVRRNVDDGQKAQPAITAFFGSPSTCSKTKNQTLSKTKTRVRGP</sequence>
<keyword evidence="7" id="KW-0456">Lyase</keyword>
<evidence type="ECO:0000256" key="2">
    <source>
        <dbReference type="ARBA" id="ARBA00022670"/>
    </source>
</evidence>
<feature type="compositionally biased region" description="Polar residues" evidence="8">
    <location>
        <begin position="470"/>
        <end position="484"/>
    </location>
</feature>
<dbReference type="OrthoDB" id="2111841at2759"/>
<keyword evidence="2" id="KW-0645">Protease</keyword>
<keyword evidence="4" id="KW-0378">Hydrolase</keyword>
<feature type="compositionally biased region" description="Basic and acidic residues" evidence="8">
    <location>
        <begin position="376"/>
        <end position="391"/>
    </location>
</feature>
<accession>A0A1B9GVI4</accession>
<dbReference type="GO" id="GO:0006508">
    <property type="term" value="P:proteolysis"/>
    <property type="evidence" value="ECO:0007669"/>
    <property type="project" value="UniProtKB-KW"/>
</dbReference>
<name>A0A1B9GVI4_9TREE</name>
<dbReference type="GO" id="GO:0016829">
    <property type="term" value="F:lyase activity"/>
    <property type="evidence" value="ECO:0007669"/>
    <property type="project" value="UniProtKB-KW"/>
</dbReference>
<evidence type="ECO:0000256" key="8">
    <source>
        <dbReference type="SAM" id="MobiDB-lite"/>
    </source>
</evidence>
<evidence type="ECO:0000256" key="5">
    <source>
        <dbReference type="ARBA" id="ARBA00023124"/>
    </source>
</evidence>
<evidence type="ECO:0000256" key="7">
    <source>
        <dbReference type="ARBA" id="ARBA00023239"/>
    </source>
</evidence>
<keyword evidence="10" id="KW-1185">Reference proteome</keyword>
<dbReference type="GO" id="GO:0003697">
    <property type="term" value="F:single-stranded DNA binding"/>
    <property type="evidence" value="ECO:0007669"/>
    <property type="project" value="InterPro"/>
</dbReference>
<dbReference type="AlphaFoldDB" id="A0A1B9GVI4"/>
<evidence type="ECO:0000256" key="1">
    <source>
        <dbReference type="ARBA" id="ARBA00008136"/>
    </source>
</evidence>
<evidence type="ECO:0000256" key="6">
    <source>
        <dbReference type="ARBA" id="ARBA00023125"/>
    </source>
</evidence>
<feature type="compositionally biased region" description="Basic and acidic residues" evidence="8">
    <location>
        <begin position="413"/>
        <end position="427"/>
    </location>
</feature>
<keyword evidence="6" id="KW-0238">DNA-binding</keyword>
<dbReference type="Pfam" id="PF02586">
    <property type="entry name" value="SRAP"/>
    <property type="match status" value="1"/>
</dbReference>
<dbReference type="InterPro" id="IPR003738">
    <property type="entry name" value="SRAP"/>
</dbReference>
<keyword evidence="5" id="KW-0190">Covalent protein-DNA linkage</keyword>
<dbReference type="EMBL" id="KI669500">
    <property type="protein sequence ID" value="OCF35057.1"/>
    <property type="molecule type" value="Genomic_DNA"/>
</dbReference>
<dbReference type="PANTHER" id="PTHR13604">
    <property type="entry name" value="DC12-RELATED"/>
    <property type="match status" value="1"/>
</dbReference>
<reference evidence="10" key="2">
    <citation type="submission" date="2013-12" db="EMBL/GenBank/DDBJ databases">
        <title>Evolution of pathogenesis and genome organization in the Tremellales.</title>
        <authorList>
            <person name="Cuomo C."/>
            <person name="Litvintseva A."/>
            <person name="Heitman J."/>
            <person name="Chen Y."/>
            <person name="Sun S."/>
            <person name="Springer D."/>
            <person name="Dromer F."/>
            <person name="Young S."/>
            <person name="Zeng Q."/>
            <person name="Chapman S."/>
            <person name="Gujja S."/>
            <person name="Saif S."/>
            <person name="Birren B."/>
        </authorList>
    </citation>
    <scope>NUCLEOTIDE SEQUENCE [LARGE SCALE GENOMIC DNA]</scope>
    <source>
        <strain evidence="10">BCC8398</strain>
    </source>
</reference>
<dbReference type="STRING" id="1296120.A0A1B9GVI4"/>